<evidence type="ECO:0000256" key="1">
    <source>
        <dbReference type="SAM" id="MobiDB-lite"/>
    </source>
</evidence>
<evidence type="ECO:0000313" key="3">
    <source>
        <dbReference type="EMBL" id="TKR60846.1"/>
    </source>
</evidence>
<name>A0A4U5LX94_STECR</name>
<feature type="compositionally biased region" description="Polar residues" evidence="1">
    <location>
        <begin position="147"/>
        <end position="167"/>
    </location>
</feature>
<feature type="compositionally biased region" description="Basic and acidic residues" evidence="1">
    <location>
        <begin position="28"/>
        <end position="50"/>
    </location>
</feature>
<evidence type="ECO:0000256" key="2">
    <source>
        <dbReference type="SAM" id="SignalP"/>
    </source>
</evidence>
<sequence>MWSHLSLAAPAIFPILGLFNCAIKRGRNKESDPRKNFLSKEDKSKEDKTKGASQEARSAEAKPLSKQARNSVANKRGRVSVPGSPTGSARAAENSSKSTSAKDKTARNCMRPIPQRGAIKRGLDAPNLDDRRSKESLCQPSEDDRTVSQSQPMSHRASESQPMSNED</sequence>
<reference evidence="3 4" key="1">
    <citation type="journal article" date="2015" name="Genome Biol.">
        <title>Comparative genomics of Steinernema reveals deeply conserved gene regulatory networks.</title>
        <authorList>
            <person name="Dillman A.R."/>
            <person name="Macchietto M."/>
            <person name="Porter C.F."/>
            <person name="Rogers A."/>
            <person name="Williams B."/>
            <person name="Antoshechkin I."/>
            <person name="Lee M.M."/>
            <person name="Goodwin Z."/>
            <person name="Lu X."/>
            <person name="Lewis E.E."/>
            <person name="Goodrich-Blair H."/>
            <person name="Stock S.P."/>
            <person name="Adams B.J."/>
            <person name="Sternberg P.W."/>
            <person name="Mortazavi A."/>
        </authorList>
    </citation>
    <scope>NUCLEOTIDE SEQUENCE [LARGE SCALE GENOMIC DNA]</scope>
    <source>
        <strain evidence="3 4">ALL</strain>
    </source>
</reference>
<keyword evidence="4" id="KW-1185">Reference proteome</keyword>
<evidence type="ECO:0000313" key="4">
    <source>
        <dbReference type="Proteomes" id="UP000298663"/>
    </source>
</evidence>
<dbReference type="EMBL" id="AZBU02000011">
    <property type="protein sequence ID" value="TKR60846.1"/>
    <property type="molecule type" value="Genomic_DNA"/>
</dbReference>
<feature type="signal peptide" evidence="2">
    <location>
        <begin position="1"/>
        <end position="17"/>
    </location>
</feature>
<feature type="region of interest" description="Disordered" evidence="1">
    <location>
        <begin position="26"/>
        <end position="167"/>
    </location>
</feature>
<organism evidence="3 4">
    <name type="scientific">Steinernema carpocapsae</name>
    <name type="common">Entomopathogenic nematode</name>
    <dbReference type="NCBI Taxonomy" id="34508"/>
    <lineage>
        <taxon>Eukaryota</taxon>
        <taxon>Metazoa</taxon>
        <taxon>Ecdysozoa</taxon>
        <taxon>Nematoda</taxon>
        <taxon>Chromadorea</taxon>
        <taxon>Rhabditida</taxon>
        <taxon>Tylenchina</taxon>
        <taxon>Panagrolaimomorpha</taxon>
        <taxon>Strongyloidoidea</taxon>
        <taxon>Steinernematidae</taxon>
        <taxon>Steinernema</taxon>
    </lineage>
</organism>
<dbReference type="AlphaFoldDB" id="A0A4U5LX94"/>
<feature type="chain" id="PRO_5020191354" evidence="2">
    <location>
        <begin position="18"/>
        <end position="167"/>
    </location>
</feature>
<keyword evidence="2" id="KW-0732">Signal</keyword>
<dbReference type="Proteomes" id="UP000298663">
    <property type="component" value="Unassembled WGS sequence"/>
</dbReference>
<gene>
    <name evidence="3" type="ORF">L596_028032</name>
</gene>
<proteinExistence type="predicted"/>
<accession>A0A4U5LX94</accession>
<reference evidence="3 4" key="2">
    <citation type="journal article" date="2019" name="G3 (Bethesda)">
        <title>Hybrid Assembly of the Genome of the Entomopathogenic Nematode Steinernema carpocapsae Identifies the X-Chromosome.</title>
        <authorList>
            <person name="Serra L."/>
            <person name="Macchietto M."/>
            <person name="Macias-Munoz A."/>
            <person name="McGill C.J."/>
            <person name="Rodriguez I.M."/>
            <person name="Rodriguez B."/>
            <person name="Murad R."/>
            <person name="Mortazavi A."/>
        </authorList>
    </citation>
    <scope>NUCLEOTIDE SEQUENCE [LARGE SCALE GENOMIC DNA]</scope>
    <source>
        <strain evidence="3 4">ALL</strain>
    </source>
</reference>
<protein>
    <submittedName>
        <fullName evidence="3">Uncharacterized protein</fullName>
    </submittedName>
</protein>
<comment type="caution">
    <text evidence="3">The sequence shown here is derived from an EMBL/GenBank/DDBJ whole genome shotgun (WGS) entry which is preliminary data.</text>
</comment>